<dbReference type="FunFam" id="4.10.280.10:FF:000036">
    <property type="entry name" value="Transcription factor AP-4"/>
    <property type="match status" value="1"/>
</dbReference>
<dbReference type="AlphaFoldDB" id="A0A5N5SQX2"/>
<dbReference type="CDD" id="cd11419">
    <property type="entry name" value="bHLHzip_TFAP4"/>
    <property type="match status" value="1"/>
</dbReference>
<feature type="region of interest" description="Disordered" evidence="6">
    <location>
        <begin position="117"/>
        <end position="188"/>
    </location>
</feature>
<evidence type="ECO:0000256" key="6">
    <source>
        <dbReference type="SAM" id="MobiDB-lite"/>
    </source>
</evidence>
<dbReference type="SUPFAM" id="SSF47459">
    <property type="entry name" value="HLH, helix-loop-helix DNA-binding domain"/>
    <property type="match status" value="1"/>
</dbReference>
<protein>
    <submittedName>
        <fullName evidence="8">Transcription factor AP-4</fullName>
    </submittedName>
</protein>
<dbReference type="GO" id="GO:0046983">
    <property type="term" value="F:protein dimerization activity"/>
    <property type="evidence" value="ECO:0007669"/>
    <property type="project" value="InterPro"/>
</dbReference>
<name>A0A5N5SQX2_9CRUS</name>
<dbReference type="GO" id="GO:0000981">
    <property type="term" value="F:DNA-binding transcription factor activity, RNA polymerase II-specific"/>
    <property type="evidence" value="ECO:0007669"/>
    <property type="project" value="TreeGrafter"/>
</dbReference>
<sequence>MYPRVGEKRRIDDINIEDEEAIGSLCRLSGRAVSPKTAMEHEKRIRREIANSNERRRMQSINAGFASLKTLLPHHEGEKLSKAAILQQTAEYIYQLEQEKTRLISQNCHLKRLLNIQNSDNEGSPTGGNSPNEDRTLSTSSPPPSNVTSTTLGTPTSTTTANSGSDSDDLRKEVIERRPSEKERRHRSFDTDLYTEKVKEISARDQVKIEYRSVETQKKSQQQQQHLKIEIKSEDDRRVCLSPPMAATTTVVTTTEPKIPKDHSDYADVREIHLQKSNGTAPQRITFPIASPANGYSPA</sequence>
<comment type="subcellular location">
    <subcellularLocation>
        <location evidence="1">Nucleus</location>
    </subcellularLocation>
</comment>
<dbReference type="Pfam" id="PF00010">
    <property type="entry name" value="HLH"/>
    <property type="match status" value="1"/>
</dbReference>
<evidence type="ECO:0000256" key="4">
    <source>
        <dbReference type="ARBA" id="ARBA00023163"/>
    </source>
</evidence>
<evidence type="ECO:0000256" key="1">
    <source>
        <dbReference type="ARBA" id="ARBA00004123"/>
    </source>
</evidence>
<keyword evidence="2" id="KW-0805">Transcription regulation</keyword>
<feature type="compositionally biased region" description="Low complexity" evidence="6">
    <location>
        <begin position="146"/>
        <end position="165"/>
    </location>
</feature>
<proteinExistence type="predicted"/>
<dbReference type="GO" id="GO:0005634">
    <property type="term" value="C:nucleus"/>
    <property type="evidence" value="ECO:0007669"/>
    <property type="project" value="UniProtKB-SubCell"/>
</dbReference>
<reference evidence="8 9" key="1">
    <citation type="journal article" date="2019" name="PLoS Biol.">
        <title>Sex chromosomes control vertical transmission of feminizing Wolbachia symbionts in an isopod.</title>
        <authorList>
            <person name="Becking T."/>
            <person name="Chebbi M.A."/>
            <person name="Giraud I."/>
            <person name="Moumen B."/>
            <person name="Laverre T."/>
            <person name="Caubet Y."/>
            <person name="Peccoud J."/>
            <person name="Gilbert C."/>
            <person name="Cordaux R."/>
        </authorList>
    </citation>
    <scope>NUCLEOTIDE SEQUENCE [LARGE SCALE GENOMIC DNA]</scope>
    <source>
        <strain evidence="8">ANa2</strain>
        <tissue evidence="8">Whole body excluding digestive tract and cuticle</tissue>
    </source>
</reference>
<dbReference type="Proteomes" id="UP000326759">
    <property type="component" value="Unassembled WGS sequence"/>
</dbReference>
<keyword evidence="5" id="KW-0539">Nucleus</keyword>
<accession>A0A5N5SQX2</accession>
<dbReference type="Gene3D" id="4.10.280.10">
    <property type="entry name" value="Helix-loop-helix DNA-binding domain"/>
    <property type="match status" value="1"/>
</dbReference>
<dbReference type="GO" id="GO:0000978">
    <property type="term" value="F:RNA polymerase II cis-regulatory region sequence-specific DNA binding"/>
    <property type="evidence" value="ECO:0007669"/>
    <property type="project" value="TreeGrafter"/>
</dbReference>
<evidence type="ECO:0000313" key="9">
    <source>
        <dbReference type="Proteomes" id="UP000326759"/>
    </source>
</evidence>
<evidence type="ECO:0000313" key="8">
    <source>
        <dbReference type="EMBL" id="KAB7496049.1"/>
    </source>
</evidence>
<feature type="compositionally biased region" description="Polar residues" evidence="6">
    <location>
        <begin position="117"/>
        <end position="131"/>
    </location>
</feature>
<dbReference type="SMART" id="SM00353">
    <property type="entry name" value="HLH"/>
    <property type="match status" value="1"/>
</dbReference>
<dbReference type="InterPro" id="IPR011598">
    <property type="entry name" value="bHLH_dom"/>
</dbReference>
<keyword evidence="4" id="KW-0804">Transcription</keyword>
<evidence type="ECO:0000256" key="3">
    <source>
        <dbReference type="ARBA" id="ARBA00023125"/>
    </source>
</evidence>
<dbReference type="InterPro" id="IPR036638">
    <property type="entry name" value="HLH_DNA-bd_sf"/>
</dbReference>
<dbReference type="OrthoDB" id="10029128at2759"/>
<feature type="domain" description="BHLH" evidence="7">
    <location>
        <begin position="45"/>
        <end position="96"/>
    </location>
</feature>
<feature type="compositionally biased region" description="Basic and acidic residues" evidence="6">
    <location>
        <begin position="168"/>
        <end position="188"/>
    </location>
</feature>
<evidence type="ECO:0000259" key="7">
    <source>
        <dbReference type="PROSITE" id="PS50888"/>
    </source>
</evidence>
<evidence type="ECO:0000256" key="5">
    <source>
        <dbReference type="ARBA" id="ARBA00023242"/>
    </source>
</evidence>
<dbReference type="InterPro" id="IPR052207">
    <property type="entry name" value="Max-like/E-box_TFs"/>
</dbReference>
<evidence type="ECO:0000256" key="2">
    <source>
        <dbReference type="ARBA" id="ARBA00023015"/>
    </source>
</evidence>
<keyword evidence="9" id="KW-1185">Reference proteome</keyword>
<comment type="caution">
    <text evidence="8">The sequence shown here is derived from an EMBL/GenBank/DDBJ whole genome shotgun (WGS) entry which is preliminary data.</text>
</comment>
<dbReference type="PANTHER" id="PTHR15741">
    <property type="entry name" value="BASIC HELIX-LOOP-HELIX ZIP TRANSCRIPTION FACTOR"/>
    <property type="match status" value="1"/>
</dbReference>
<feature type="region of interest" description="Disordered" evidence="6">
    <location>
        <begin position="277"/>
        <end position="299"/>
    </location>
</feature>
<dbReference type="EMBL" id="SEYY01021801">
    <property type="protein sequence ID" value="KAB7496049.1"/>
    <property type="molecule type" value="Genomic_DNA"/>
</dbReference>
<gene>
    <name evidence="8" type="primary">TFAP4_0</name>
    <name evidence="8" type="ORF">Anas_08729</name>
</gene>
<keyword evidence="3" id="KW-0238">DNA-binding</keyword>
<organism evidence="8 9">
    <name type="scientific">Armadillidium nasatum</name>
    <dbReference type="NCBI Taxonomy" id="96803"/>
    <lineage>
        <taxon>Eukaryota</taxon>
        <taxon>Metazoa</taxon>
        <taxon>Ecdysozoa</taxon>
        <taxon>Arthropoda</taxon>
        <taxon>Crustacea</taxon>
        <taxon>Multicrustacea</taxon>
        <taxon>Malacostraca</taxon>
        <taxon>Eumalacostraca</taxon>
        <taxon>Peracarida</taxon>
        <taxon>Isopoda</taxon>
        <taxon>Oniscidea</taxon>
        <taxon>Crinocheta</taxon>
        <taxon>Armadillidiidae</taxon>
        <taxon>Armadillidium</taxon>
    </lineage>
</organism>
<dbReference type="PANTHER" id="PTHR15741:SF27">
    <property type="entry name" value="TRANSCRIPTION FACTOR AP-4"/>
    <property type="match status" value="1"/>
</dbReference>
<dbReference type="PROSITE" id="PS50888">
    <property type="entry name" value="BHLH"/>
    <property type="match status" value="1"/>
</dbReference>